<sequence>MTTENTQPTPPVVAASAQAAKSSGSGSRPFLQPLANANQGKVDALDFHIEQANAAGQLTSDKHVRVPKYAELVGYLDPEKLDQLGEEDAKFATVHLAAAKHFAKGAPAYLSAAHYHKLVSLAVQMDAAK</sequence>
<accession>A0A2S8G4K2</accession>
<dbReference type="Proteomes" id="UP000240009">
    <property type="component" value="Unassembled WGS sequence"/>
</dbReference>
<feature type="region of interest" description="Disordered" evidence="1">
    <location>
        <begin position="1"/>
        <end position="31"/>
    </location>
</feature>
<reference evidence="2 3" key="1">
    <citation type="submission" date="2018-02" db="EMBL/GenBank/DDBJ databases">
        <title>Comparative genomes isolates from brazilian mangrove.</title>
        <authorList>
            <person name="Araujo J.E."/>
            <person name="Taketani R.G."/>
            <person name="Silva M.C.P."/>
            <person name="Loureco M.V."/>
            <person name="Andreote F.D."/>
        </authorList>
    </citation>
    <scope>NUCLEOTIDE SEQUENCE [LARGE SCALE GENOMIC DNA]</scope>
    <source>
        <strain evidence="2 3">HEX-2 MGV</strain>
    </source>
</reference>
<gene>
    <name evidence="2" type="ORF">C5Y96_05675</name>
</gene>
<organism evidence="2 3">
    <name type="scientific">Blastopirellula marina</name>
    <dbReference type="NCBI Taxonomy" id="124"/>
    <lineage>
        <taxon>Bacteria</taxon>
        <taxon>Pseudomonadati</taxon>
        <taxon>Planctomycetota</taxon>
        <taxon>Planctomycetia</taxon>
        <taxon>Pirellulales</taxon>
        <taxon>Pirellulaceae</taxon>
        <taxon>Blastopirellula</taxon>
    </lineage>
</organism>
<proteinExistence type="predicted"/>
<dbReference type="EMBL" id="PUIA01000016">
    <property type="protein sequence ID" value="PQO39343.1"/>
    <property type="molecule type" value="Genomic_DNA"/>
</dbReference>
<feature type="compositionally biased region" description="Low complexity" evidence="1">
    <location>
        <begin position="14"/>
        <end position="27"/>
    </location>
</feature>
<evidence type="ECO:0000313" key="3">
    <source>
        <dbReference type="Proteomes" id="UP000240009"/>
    </source>
</evidence>
<dbReference type="RefSeq" id="WP_105350749.1">
    <property type="nucleotide sequence ID" value="NZ_PUIA01000016.1"/>
</dbReference>
<name>A0A2S8G4K2_9BACT</name>
<dbReference type="AlphaFoldDB" id="A0A2S8G4K2"/>
<evidence type="ECO:0000256" key="1">
    <source>
        <dbReference type="SAM" id="MobiDB-lite"/>
    </source>
</evidence>
<evidence type="ECO:0000313" key="2">
    <source>
        <dbReference type="EMBL" id="PQO39343.1"/>
    </source>
</evidence>
<comment type="caution">
    <text evidence="2">The sequence shown here is derived from an EMBL/GenBank/DDBJ whole genome shotgun (WGS) entry which is preliminary data.</text>
</comment>
<protein>
    <submittedName>
        <fullName evidence="2">Uncharacterized protein</fullName>
    </submittedName>
</protein>